<sequence>MHLKTASLLAAAAAPISVHAVPSAQAHSYGNSTTTTCRKTTVAVLGAGVAGITAAQALANQSITDFLIVEYNEQVGGRMRHADFGSDAAGNPYVVELGANWISGTGTPDGPENPVWTFAKQTNLSSTYSNLSSIATYDETGASDFLDILDEYDEIAGAVEQAAGRILSENLQDRSQRALLSENGWKTKRDSHRKAVDWWLFDWDAAALPEESSSVFAITASNLTYYQFKDEDFFSIDQRGYNTWLKGEAAKFLQPNDRRLLFNTTVTAIEYSDSGVKVTNEDGSCIEAEYAICTFALGVLQEEVVEFTPALPEWKQSSIATFGMGTYTKIFMQFNETFWPTDKEFFLYAHPTTRGYYPQFQSLSTEGFFPGSNILFATVVDEQSARIEAQDDEITKAELMEVLRQMFPDVDVPEPIDFMYPRWGQTPWTYGSYSNWPAGTTLEMHQNLRANVERLYFAGEHTSAEYFGFLHGSWFEGREAGQRIAGALGKECLNEASGCGDYTRYEVLLGTTERAEYNAYNGMGADPFFISEGDESDIGSITRRSVKRSGHKRRHHSTVHGQPTIAGNQRSGSPPTIPSLTRVQVPRGEANSNQAKLNLQQEAELIKYINELTDRHLSPTREMIRNFASAVAESPCSERWYTITKYDIEPRHRYNMDKKGFAIRAKKKVRQSLQDSNREWVSLLACICADGTALPPGVIFASKNSTIRARWVAEIDPETHPIHATSSPTGWTNNDIGLAWLTQVFDRYTKAKARQSYRLLIVDGHGSHLTREFIEYCHQNRIILAILPPHSTQTLQPLDVVCFKPLSSNYSKGLTNHLQASQGLSPIGKFEFLHLFWPAWVNTFTETLVFSGFRATGISPLNANVILDRFRRTSQSPSVSLSSGSLAYSGTDWLKACSLLRAEVKDPRSRGARKLGQTIHHLSIQNELLNDELPYNEDHGGAMMWSPRTFRDAQAQIAQQAEEQKVEQQKKAEMKELKASNKRYNDLVAAEKRAKRLREKEDRARVNAEKATQLAERKAEKERQKQARDASKSIQLPKVVKRKVSQSAAPRKKQNRGGVGGGSRPIVREPSPSPPPTYNRRGRKIAPKKRL</sequence>
<dbReference type="EMBL" id="JAPHNI010000277">
    <property type="protein sequence ID" value="KAJ8113078.1"/>
    <property type="molecule type" value="Genomic_DNA"/>
</dbReference>
<proteinExistence type="predicted"/>
<name>A0ACC2ID45_9PLEO</name>
<accession>A0ACC2ID45</accession>
<protein>
    <submittedName>
        <fullName evidence="1">Uncharacterized protein</fullName>
    </submittedName>
</protein>
<comment type="caution">
    <text evidence="1">The sequence shown here is derived from an EMBL/GenBank/DDBJ whole genome shotgun (WGS) entry which is preliminary data.</text>
</comment>
<evidence type="ECO:0000313" key="1">
    <source>
        <dbReference type="EMBL" id="KAJ8113078.1"/>
    </source>
</evidence>
<reference evidence="1" key="1">
    <citation type="submission" date="2022-11" db="EMBL/GenBank/DDBJ databases">
        <title>Genome Sequence of Boeremia exigua.</title>
        <authorList>
            <person name="Buettner E."/>
        </authorList>
    </citation>
    <scope>NUCLEOTIDE SEQUENCE</scope>
    <source>
        <strain evidence="1">CU02</strain>
    </source>
</reference>
<dbReference type="Proteomes" id="UP001153331">
    <property type="component" value="Unassembled WGS sequence"/>
</dbReference>
<keyword evidence="2" id="KW-1185">Reference proteome</keyword>
<gene>
    <name evidence="1" type="ORF">OPT61_g4710</name>
</gene>
<evidence type="ECO:0000313" key="2">
    <source>
        <dbReference type="Proteomes" id="UP001153331"/>
    </source>
</evidence>
<organism evidence="1 2">
    <name type="scientific">Boeremia exigua</name>
    <dbReference type="NCBI Taxonomy" id="749465"/>
    <lineage>
        <taxon>Eukaryota</taxon>
        <taxon>Fungi</taxon>
        <taxon>Dikarya</taxon>
        <taxon>Ascomycota</taxon>
        <taxon>Pezizomycotina</taxon>
        <taxon>Dothideomycetes</taxon>
        <taxon>Pleosporomycetidae</taxon>
        <taxon>Pleosporales</taxon>
        <taxon>Pleosporineae</taxon>
        <taxon>Didymellaceae</taxon>
        <taxon>Boeremia</taxon>
    </lineage>
</organism>